<proteinExistence type="predicted"/>
<gene>
    <name evidence="4" type="ORF">NAEGRDRAFT_49622</name>
</gene>
<dbReference type="KEGG" id="ngr:NAEGRDRAFT_49622"/>
<dbReference type="InterPro" id="IPR002110">
    <property type="entry name" value="Ankyrin_rpt"/>
</dbReference>
<dbReference type="SUPFAM" id="SSF48403">
    <property type="entry name" value="Ankyrin repeat"/>
    <property type="match status" value="1"/>
</dbReference>
<dbReference type="EMBL" id="GG738872">
    <property type="protein sequence ID" value="EFC43624.1"/>
    <property type="molecule type" value="Genomic_DNA"/>
</dbReference>
<dbReference type="PROSITE" id="PS50297">
    <property type="entry name" value="ANK_REP_REGION"/>
    <property type="match status" value="1"/>
</dbReference>
<organism evidence="5">
    <name type="scientific">Naegleria gruberi</name>
    <name type="common">Amoeba</name>
    <dbReference type="NCBI Taxonomy" id="5762"/>
    <lineage>
        <taxon>Eukaryota</taxon>
        <taxon>Discoba</taxon>
        <taxon>Heterolobosea</taxon>
        <taxon>Tetramitia</taxon>
        <taxon>Eutetramitia</taxon>
        <taxon>Vahlkampfiidae</taxon>
        <taxon>Naegleria</taxon>
    </lineage>
</organism>
<name>D2VHN9_NAEGR</name>
<sequence>MASTLPSRLDHLPHEILFTIFQYGLDPYTLFKQIITFRHVNKTFYEMTNDQDFYKVLFADLRPKDTTFDYFPTHAFIDRLLFRTHRDTFKDWTCEESCKPAYETLNGELISYEYEDDGKENLFEKFSEWLNQAYSNCDNVLLKMLIQLCLGREMISHLGISKVGVLIELFFEKLLQPAIELVNSWNETPKEMEWREDLVFNMNLLQVIGTESLFGEDIAVCWSELDGIASCIPRKYLLFIAEKFRDIELLMNDSTRTCMVTQIMKILRDCGIKVERMRFSDIGMHVNYQRTDATDRMIPKIAKSFYLQHLAVWINSPSLLEWCLTVGITSDTNLKHLSNNPYLDISLQAHVNTYIHDACGLTALHYAVHSGNVEISNLLIKKYLANPFVESRISHWGNLTPCILAQLGESDSTIQMIFKSLEEKYGDIKREKEETVYNNEFKMVETLNGFDYEFEEVMEDISDESDNEYGLSYEWIKSQVQDQSSLKRKRNSNHDYYLHNESLRKMRKPIEEFEKVQWNSSQVEFLHETDQASRSDEYDYKHWPFIKIMKRKPNSIEGNEEEREEGHTADETEGKDENEEEIDEKEEENETQQDEKEVLNIGPEFILRKDLTVPKEKMDLLINEVLSSYKSGSFIIPNAKMMIQQAAENIVSYNFTISQDISQFCGRDYVTRNDVALAGYLVSSKTNPKIHHFYFGNRTKTLKSHRDEFVENLNISSKHITDQLGKLIHDESILNAIVEIISEQFENTYLTEIQDEKIDPNYDGLSSDSSEGTNYSEDSMLSNVCFEETCYGFEVNNFDLCYSSISAKDLLNERKACIIVENDDYFTVHETEGRTVYENEEVDLRTRVIYTTDRDEALNWIDNASGFHFPPDEEYLD</sequence>
<dbReference type="InterPro" id="IPR036770">
    <property type="entry name" value="Ankyrin_rpt-contain_sf"/>
</dbReference>
<dbReference type="InParanoid" id="D2VHN9"/>
<feature type="repeat" description="ANK" evidence="1">
    <location>
        <begin position="359"/>
        <end position="382"/>
    </location>
</feature>
<keyword evidence="5" id="KW-1185">Reference proteome</keyword>
<dbReference type="SUPFAM" id="SSF81383">
    <property type="entry name" value="F-box domain"/>
    <property type="match status" value="1"/>
</dbReference>
<protein>
    <recommendedName>
        <fullName evidence="3">F-box domain-containing protein</fullName>
    </recommendedName>
</protein>
<dbReference type="Proteomes" id="UP000006671">
    <property type="component" value="Unassembled WGS sequence"/>
</dbReference>
<dbReference type="AlphaFoldDB" id="D2VHN9"/>
<feature type="domain" description="F-box" evidence="3">
    <location>
        <begin position="9"/>
        <end position="58"/>
    </location>
</feature>
<reference evidence="4 5" key="1">
    <citation type="journal article" date="2010" name="Cell">
        <title>The genome of Naegleria gruberi illuminates early eukaryotic versatility.</title>
        <authorList>
            <person name="Fritz-Laylin L.K."/>
            <person name="Prochnik S.E."/>
            <person name="Ginger M.L."/>
            <person name="Dacks J.B."/>
            <person name="Carpenter M.L."/>
            <person name="Field M.C."/>
            <person name="Kuo A."/>
            <person name="Paredez A."/>
            <person name="Chapman J."/>
            <person name="Pham J."/>
            <person name="Shu S."/>
            <person name="Neupane R."/>
            <person name="Cipriano M."/>
            <person name="Mancuso J."/>
            <person name="Tu H."/>
            <person name="Salamov A."/>
            <person name="Lindquist E."/>
            <person name="Shapiro H."/>
            <person name="Lucas S."/>
            <person name="Grigoriev I.V."/>
            <person name="Cande W.Z."/>
            <person name="Fulton C."/>
            <person name="Rokhsar D.S."/>
            <person name="Dawson S.C."/>
        </authorList>
    </citation>
    <scope>NUCLEOTIDE SEQUENCE [LARGE SCALE GENOMIC DNA]</scope>
    <source>
        <strain evidence="4 5">NEG-M</strain>
    </source>
</reference>
<dbReference type="Pfam" id="PF00023">
    <property type="entry name" value="Ank"/>
    <property type="match status" value="1"/>
</dbReference>
<dbReference type="Gene3D" id="1.25.40.20">
    <property type="entry name" value="Ankyrin repeat-containing domain"/>
    <property type="match status" value="1"/>
</dbReference>
<evidence type="ECO:0000259" key="3">
    <source>
        <dbReference type="Pfam" id="PF12937"/>
    </source>
</evidence>
<keyword evidence="1" id="KW-0040">ANK repeat</keyword>
<dbReference type="OrthoDB" id="341259at2759"/>
<dbReference type="InterPro" id="IPR036047">
    <property type="entry name" value="F-box-like_dom_sf"/>
</dbReference>
<evidence type="ECO:0000313" key="5">
    <source>
        <dbReference type="Proteomes" id="UP000006671"/>
    </source>
</evidence>
<dbReference type="VEuPathDB" id="AmoebaDB:NAEGRDRAFT_49622"/>
<evidence type="ECO:0000256" key="2">
    <source>
        <dbReference type="SAM" id="MobiDB-lite"/>
    </source>
</evidence>
<accession>D2VHN9</accession>
<dbReference type="PROSITE" id="PS50088">
    <property type="entry name" value="ANK_REPEAT"/>
    <property type="match status" value="1"/>
</dbReference>
<dbReference type="RefSeq" id="XP_002676368.1">
    <property type="nucleotide sequence ID" value="XM_002676322.1"/>
</dbReference>
<feature type="compositionally biased region" description="Acidic residues" evidence="2">
    <location>
        <begin position="573"/>
        <end position="592"/>
    </location>
</feature>
<evidence type="ECO:0000313" key="4">
    <source>
        <dbReference type="EMBL" id="EFC43624.1"/>
    </source>
</evidence>
<feature type="region of interest" description="Disordered" evidence="2">
    <location>
        <begin position="554"/>
        <end position="598"/>
    </location>
</feature>
<dbReference type="Pfam" id="PF12937">
    <property type="entry name" value="F-box-like"/>
    <property type="match status" value="1"/>
</dbReference>
<evidence type="ECO:0000256" key="1">
    <source>
        <dbReference type="PROSITE-ProRule" id="PRU00023"/>
    </source>
</evidence>
<dbReference type="InterPro" id="IPR001810">
    <property type="entry name" value="F-box_dom"/>
</dbReference>
<dbReference type="GeneID" id="8847649"/>